<accession>A0A183GQ89</accession>
<evidence type="ECO:0000256" key="1">
    <source>
        <dbReference type="ARBA" id="ARBA00022801"/>
    </source>
</evidence>
<dbReference type="EMBL" id="UZAH01036974">
    <property type="protein sequence ID" value="VDP47695.1"/>
    <property type="molecule type" value="Genomic_DNA"/>
</dbReference>
<dbReference type="GO" id="GO:0004252">
    <property type="term" value="F:serine-type endopeptidase activity"/>
    <property type="evidence" value="ECO:0007669"/>
    <property type="project" value="TreeGrafter"/>
</dbReference>
<feature type="domain" description="Peptidase S9 prolyl oligopeptidase catalytic" evidence="3">
    <location>
        <begin position="12"/>
        <end position="96"/>
    </location>
</feature>
<dbReference type="Gene3D" id="3.40.50.1820">
    <property type="entry name" value="alpha/beta hydrolase"/>
    <property type="match status" value="2"/>
</dbReference>
<dbReference type="PANTHER" id="PTHR42776">
    <property type="entry name" value="SERINE PEPTIDASE S9 FAMILY MEMBER"/>
    <property type="match status" value="1"/>
</dbReference>
<dbReference type="Pfam" id="PF00326">
    <property type="entry name" value="Peptidase_S9"/>
    <property type="match status" value="1"/>
</dbReference>
<evidence type="ECO:0000313" key="5">
    <source>
        <dbReference type="Proteomes" id="UP000050761"/>
    </source>
</evidence>
<reference evidence="6" key="2">
    <citation type="submission" date="2019-09" db="UniProtKB">
        <authorList>
            <consortium name="WormBaseParasite"/>
        </authorList>
    </citation>
    <scope>IDENTIFICATION</scope>
</reference>
<protein>
    <submittedName>
        <fullName evidence="6">Peptidase_S9 domain-containing protein</fullName>
    </submittedName>
</protein>
<reference evidence="4 5" key="1">
    <citation type="submission" date="2018-11" db="EMBL/GenBank/DDBJ databases">
        <authorList>
            <consortium name="Pathogen Informatics"/>
        </authorList>
    </citation>
    <scope>NUCLEOTIDE SEQUENCE [LARGE SCALE GENOMIC DNA]</scope>
</reference>
<gene>
    <name evidence="4" type="ORF">HPBE_LOCUS24858</name>
</gene>
<dbReference type="WBParaSite" id="HPBE_0002485901-mRNA-1">
    <property type="protein sequence ID" value="HPBE_0002485901-mRNA-1"/>
    <property type="gene ID" value="HPBE_0002485901"/>
</dbReference>
<sequence>MTEVSWISEAGRQSLAARSPLFYADRVTKPLLIIQGANDPRVNQRESDQFVAALQKNNIPVSYILYPDEGHGCRKAKNRLAQNGFIEKFLHTCLGGRMEPFHLGQYNSSAIVSDVGWLRLANQTHFTSDQPCAGATDLLPADAATTIRETDRVPAAHSWCKQLDLLTELNIVEAGRKSLAARSPLFYADRVRKPLLIIQGAYDNQFVAALKKNNVPVNYVLYPGDDHRVRMESNWLANLGFIEKFLHTCLGGRMEPFHQGQYNSSAIVSSRIIFSKTFAVTTGIGCLQDHRKDRICDSREGPEGEDILTEDVVLQASDFVSLQLSFSIVSQRREFEKQRVPSGVVGSAESTSERRPFLGASALHCTWPPAHADLISRLYKRLVRGPRGVATPRLPYLIKADNFDDAIATCPAHASSAPATKVTSPLNGSTRSTTSYKNATHTKQVESIGRVERAPVSGLPWYGTSGASNKDSQRESIITYISKRRASEAALERWNVANETRTSEQNDPDPPL</sequence>
<dbReference type="OrthoDB" id="5855251at2759"/>
<evidence type="ECO:0000259" key="3">
    <source>
        <dbReference type="Pfam" id="PF00326"/>
    </source>
</evidence>
<evidence type="ECO:0000313" key="6">
    <source>
        <dbReference type="WBParaSite" id="HPBE_0002485901-mRNA-1"/>
    </source>
</evidence>
<proteinExistence type="predicted"/>
<dbReference type="PANTHER" id="PTHR42776:SF27">
    <property type="entry name" value="DIPEPTIDYL PEPTIDASE FAMILY MEMBER 6"/>
    <property type="match status" value="1"/>
</dbReference>
<keyword evidence="5" id="KW-1185">Reference proteome</keyword>
<evidence type="ECO:0000256" key="2">
    <source>
        <dbReference type="SAM" id="MobiDB-lite"/>
    </source>
</evidence>
<dbReference type="InterPro" id="IPR029058">
    <property type="entry name" value="AB_hydrolase_fold"/>
</dbReference>
<accession>A0A3P8EW25</accession>
<name>A0A183GQ89_HELPZ</name>
<feature type="compositionally biased region" description="Polar residues" evidence="2">
    <location>
        <begin position="417"/>
        <end position="442"/>
    </location>
</feature>
<dbReference type="GO" id="GO:0006508">
    <property type="term" value="P:proteolysis"/>
    <property type="evidence" value="ECO:0007669"/>
    <property type="project" value="InterPro"/>
</dbReference>
<evidence type="ECO:0000313" key="4">
    <source>
        <dbReference type="EMBL" id="VDP47695.1"/>
    </source>
</evidence>
<dbReference type="SUPFAM" id="SSF53474">
    <property type="entry name" value="alpha/beta-Hydrolases"/>
    <property type="match status" value="2"/>
</dbReference>
<organism evidence="5 6">
    <name type="scientific">Heligmosomoides polygyrus</name>
    <name type="common">Parasitic roundworm</name>
    <dbReference type="NCBI Taxonomy" id="6339"/>
    <lineage>
        <taxon>Eukaryota</taxon>
        <taxon>Metazoa</taxon>
        <taxon>Ecdysozoa</taxon>
        <taxon>Nematoda</taxon>
        <taxon>Chromadorea</taxon>
        <taxon>Rhabditida</taxon>
        <taxon>Rhabditina</taxon>
        <taxon>Rhabditomorpha</taxon>
        <taxon>Strongyloidea</taxon>
        <taxon>Heligmosomidae</taxon>
        <taxon>Heligmosomoides</taxon>
    </lineage>
</organism>
<feature type="region of interest" description="Disordered" evidence="2">
    <location>
        <begin position="417"/>
        <end position="445"/>
    </location>
</feature>
<dbReference type="AlphaFoldDB" id="A0A183GQ89"/>
<dbReference type="Proteomes" id="UP000050761">
    <property type="component" value="Unassembled WGS sequence"/>
</dbReference>
<keyword evidence="1" id="KW-0378">Hydrolase</keyword>
<dbReference type="InterPro" id="IPR001375">
    <property type="entry name" value="Peptidase_S9_cat"/>
</dbReference>